<dbReference type="ExpressionAtlas" id="A0A2K3LGY5">
    <property type="expression patterns" value="baseline"/>
</dbReference>
<sequence length="116" mass="13019">MGCMAAVKSIQWFKDPFSNPNITSEGILLRELWDDKMVHKISSHSAVERVVVLGTLFALELKAEGDNAGYASLYARPLLQKLREDGVYMRPLVIENSVGYLMKKCNMSTVGRWLVA</sequence>
<evidence type="ECO:0000313" key="3">
    <source>
        <dbReference type="EMBL" id="PNX77774.1"/>
    </source>
</evidence>
<dbReference type="GO" id="GO:0004015">
    <property type="term" value="F:adenosylmethionine-8-amino-7-oxononanoate transaminase activity"/>
    <property type="evidence" value="ECO:0007669"/>
    <property type="project" value="TreeGrafter"/>
</dbReference>
<evidence type="ECO:0000313" key="4">
    <source>
        <dbReference type="Proteomes" id="UP000236291"/>
    </source>
</evidence>
<proteinExistence type="predicted"/>
<comment type="caution">
    <text evidence="3">The sequence shown here is derived from an EMBL/GenBank/DDBJ whole genome shotgun (WGS) entry which is preliminary data.</text>
</comment>
<dbReference type="PANTHER" id="PTHR42684">
    <property type="entry name" value="ADENOSYLMETHIONINE-8-AMINO-7-OXONONANOATE AMINOTRANSFERASE"/>
    <property type="match status" value="1"/>
</dbReference>
<organism evidence="3 4">
    <name type="scientific">Trifolium pratense</name>
    <name type="common">Red clover</name>
    <dbReference type="NCBI Taxonomy" id="57577"/>
    <lineage>
        <taxon>Eukaryota</taxon>
        <taxon>Viridiplantae</taxon>
        <taxon>Streptophyta</taxon>
        <taxon>Embryophyta</taxon>
        <taxon>Tracheophyta</taxon>
        <taxon>Spermatophyta</taxon>
        <taxon>Magnoliopsida</taxon>
        <taxon>eudicotyledons</taxon>
        <taxon>Gunneridae</taxon>
        <taxon>Pentapetalae</taxon>
        <taxon>rosids</taxon>
        <taxon>fabids</taxon>
        <taxon>Fabales</taxon>
        <taxon>Fabaceae</taxon>
        <taxon>Papilionoideae</taxon>
        <taxon>50 kb inversion clade</taxon>
        <taxon>NPAAA clade</taxon>
        <taxon>Hologalegina</taxon>
        <taxon>IRL clade</taxon>
        <taxon>Trifolieae</taxon>
        <taxon>Trifolium</taxon>
    </lineage>
</organism>
<keyword evidence="1 3" id="KW-0032">Aminotransferase</keyword>
<name>A0A2K3LGY5_TRIPR</name>
<evidence type="ECO:0000256" key="2">
    <source>
        <dbReference type="ARBA" id="ARBA00022679"/>
    </source>
</evidence>
<dbReference type="GO" id="GO:0009102">
    <property type="term" value="P:biotin biosynthetic process"/>
    <property type="evidence" value="ECO:0007669"/>
    <property type="project" value="TreeGrafter"/>
</dbReference>
<dbReference type="SUPFAM" id="SSF53383">
    <property type="entry name" value="PLP-dependent transferases"/>
    <property type="match status" value="1"/>
</dbReference>
<accession>A0A2K3LGY5</accession>
<dbReference type="GO" id="GO:0005739">
    <property type="term" value="C:mitochondrion"/>
    <property type="evidence" value="ECO:0007669"/>
    <property type="project" value="TreeGrafter"/>
</dbReference>
<reference evidence="3 4" key="2">
    <citation type="journal article" date="2017" name="Front. Plant Sci.">
        <title>Gene Classification and Mining of Molecular Markers Useful in Red Clover (Trifolium pratense) Breeding.</title>
        <authorList>
            <person name="Istvanek J."/>
            <person name="Dluhosova J."/>
            <person name="Dluhos P."/>
            <person name="Patkova L."/>
            <person name="Nedelnik J."/>
            <person name="Repkova J."/>
        </authorList>
    </citation>
    <scope>NUCLEOTIDE SEQUENCE [LARGE SCALE GENOMIC DNA]</scope>
    <source>
        <strain evidence="4">cv. Tatra</strain>
        <tissue evidence="3">Young leaves</tissue>
    </source>
</reference>
<dbReference type="Gene3D" id="3.40.640.10">
    <property type="entry name" value="Type I PLP-dependent aspartate aminotransferase-like (Major domain)"/>
    <property type="match status" value="1"/>
</dbReference>
<dbReference type="Proteomes" id="UP000236291">
    <property type="component" value="Unassembled WGS sequence"/>
</dbReference>
<dbReference type="GO" id="GO:0004141">
    <property type="term" value="F:dethiobiotin synthase activity"/>
    <property type="evidence" value="ECO:0007669"/>
    <property type="project" value="TreeGrafter"/>
</dbReference>
<dbReference type="InterPro" id="IPR015422">
    <property type="entry name" value="PyrdxlP-dep_Trfase_small"/>
</dbReference>
<gene>
    <name evidence="3" type="ORF">L195_g033745</name>
</gene>
<dbReference type="Gene3D" id="3.90.1150.10">
    <property type="entry name" value="Aspartate Aminotransferase, domain 1"/>
    <property type="match status" value="1"/>
</dbReference>
<keyword evidence="2 3" id="KW-0808">Transferase</keyword>
<dbReference type="EMBL" id="ASHM01032908">
    <property type="protein sequence ID" value="PNX77774.1"/>
    <property type="molecule type" value="Genomic_DNA"/>
</dbReference>
<dbReference type="AlphaFoldDB" id="A0A2K3LGY5"/>
<dbReference type="InterPro" id="IPR015421">
    <property type="entry name" value="PyrdxlP-dep_Trfase_major"/>
</dbReference>
<dbReference type="InterPro" id="IPR015424">
    <property type="entry name" value="PyrdxlP-dep_Trfase"/>
</dbReference>
<dbReference type="STRING" id="57577.A0A2K3LGY5"/>
<protein>
    <submittedName>
        <fullName evidence="3">Bifunctional dethiobiotin synthetase/7,8-diamino-pelargonic acid aminotransferase mitochondrial-like</fullName>
    </submittedName>
</protein>
<dbReference type="PANTHER" id="PTHR42684:SF3">
    <property type="entry name" value="ADENOSYLMETHIONINE-8-AMINO-7-OXONONANOATE AMINOTRANSFERASE"/>
    <property type="match status" value="1"/>
</dbReference>
<evidence type="ECO:0000256" key="1">
    <source>
        <dbReference type="ARBA" id="ARBA00022576"/>
    </source>
</evidence>
<reference evidence="3 4" key="1">
    <citation type="journal article" date="2014" name="Am. J. Bot.">
        <title>Genome assembly and annotation for red clover (Trifolium pratense; Fabaceae).</title>
        <authorList>
            <person name="Istvanek J."/>
            <person name="Jaros M."/>
            <person name="Krenek A."/>
            <person name="Repkova J."/>
        </authorList>
    </citation>
    <scope>NUCLEOTIDE SEQUENCE [LARGE SCALE GENOMIC DNA]</scope>
    <source>
        <strain evidence="4">cv. Tatra</strain>
        <tissue evidence="3">Young leaves</tissue>
    </source>
</reference>